<gene>
    <name evidence="4" type="ORF">FPRO05_11353</name>
</gene>
<proteinExistence type="predicted"/>
<sequence length="746" mass="82592">MDKALQTGLSAGMSAVSGFHSKKPNWADPETAGANVLPTSYCPQPSTRVEFPSAQKPVKASHICIGAWSWGDKSTWQWDEKELPQVMLAWKTLYEAGINFIDTAEAYGNGESERIIGELVKDIPRETIVIQTKYFSTPLKAANFIHPVDAPVKSLKASLQRMNLEYVDIYLVHGPIHPQSIATIAEGMAQCVEQGLAHSIGVANYDVEDVQKINDELAKFNIPLATNQCEYNILRRYPELTGNIEKCKASGMIFQSYSSLAQGRLTGKYTKDNPPPKSHRFSSYKMEDLEPVLETLERVAERRRKSTAAVALNYNISKGVLPVVGIRNVEQAKCAIEALGWRLTDSEIVEIDKDSIFDTSTQRYIPRPVDVTAKQPIMFKPEKYKIGWICSLRKEFIAAKAFLDVLHGQVDNAAINDDNKYTLGSIGKHNVVIAVLPDGQYGLANAAAVLKDMTRTFSDLRVVLMVGIGGGVPGKKDIRLGDIVVGSIGPGNGGVIQYDYGRAVQDEEFAVTGHLNQPPMAFLTAMSALHATYEMEGHEIDNNINKALQRYKRLGREYRRPEASTDRLYEAEYVHKGGEGVACSQSCINDNLVHRDERGEYENNPAIHCGLIASGNSLIKDAILRDRLAAKHSVICFEKEAAGLMNHFPNDEWQGYAAMVAAAYAKDLLLQVAPSSLQKEERAETALRQMNYRLEDIRQIHRDSNRDIKSLPSNIGDDTVSEWLNPADPPAGHNKAHKDCYSGTGR</sequence>
<accession>A0A365NAM7</accession>
<reference evidence="4 5" key="1">
    <citation type="submission" date="2017-12" db="EMBL/GenBank/DDBJ databases">
        <title>Genome sequence of the mycotoxigenic crop pathogen Fusarium proliferatum, strain ITEM 2341 from Date Palm.</title>
        <authorList>
            <person name="Almiman B.F."/>
            <person name="Shittu T.A."/>
            <person name="Muthumeenakshi S."/>
            <person name="Baroncelli R."/>
            <person name="Sreenivasaprasada S."/>
        </authorList>
    </citation>
    <scope>NUCLEOTIDE SEQUENCE [LARGE SCALE GENOMIC DNA]</scope>
    <source>
        <strain evidence="4 5">ITEM 2341</strain>
    </source>
</reference>
<organism evidence="4 5">
    <name type="scientific">Gibberella intermedia</name>
    <name type="common">Bulb rot disease fungus</name>
    <name type="synonym">Fusarium proliferatum</name>
    <dbReference type="NCBI Taxonomy" id="948311"/>
    <lineage>
        <taxon>Eukaryota</taxon>
        <taxon>Fungi</taxon>
        <taxon>Dikarya</taxon>
        <taxon>Ascomycota</taxon>
        <taxon>Pezizomycotina</taxon>
        <taxon>Sordariomycetes</taxon>
        <taxon>Hypocreomycetidae</taxon>
        <taxon>Hypocreales</taxon>
        <taxon>Nectriaceae</taxon>
        <taxon>Fusarium</taxon>
        <taxon>Fusarium fujikuroi species complex</taxon>
    </lineage>
</organism>
<dbReference type="Proteomes" id="UP000251714">
    <property type="component" value="Unassembled WGS sequence"/>
</dbReference>
<dbReference type="InterPro" id="IPR036812">
    <property type="entry name" value="NAD(P)_OxRdtase_dom_sf"/>
</dbReference>
<protein>
    <submittedName>
        <fullName evidence="4">Alcohol dehydrogenase</fullName>
    </submittedName>
</protein>
<feature type="domain" description="NADP-dependent oxidoreductase" evidence="3">
    <location>
        <begin position="63"/>
        <end position="353"/>
    </location>
</feature>
<dbReference type="Gene3D" id="3.20.20.100">
    <property type="entry name" value="NADP-dependent oxidoreductase domain"/>
    <property type="match status" value="1"/>
</dbReference>
<dbReference type="InterPro" id="IPR020471">
    <property type="entry name" value="AKR"/>
</dbReference>
<dbReference type="GO" id="GO:0016491">
    <property type="term" value="F:oxidoreductase activity"/>
    <property type="evidence" value="ECO:0007669"/>
    <property type="project" value="UniProtKB-KW"/>
</dbReference>
<name>A0A365NAM7_GIBIN</name>
<evidence type="ECO:0000313" key="5">
    <source>
        <dbReference type="Proteomes" id="UP000251714"/>
    </source>
</evidence>
<dbReference type="Gene3D" id="3.40.50.1580">
    <property type="entry name" value="Nucleoside phosphorylase domain"/>
    <property type="match status" value="1"/>
</dbReference>
<keyword evidence="1" id="KW-0560">Oxidoreductase</keyword>
<dbReference type="CDD" id="cd19093">
    <property type="entry name" value="AKR_AtPLR-like"/>
    <property type="match status" value="1"/>
</dbReference>
<dbReference type="PANTHER" id="PTHR46082:SF11">
    <property type="entry name" value="AAA+ ATPASE DOMAIN-CONTAINING PROTEIN-RELATED"/>
    <property type="match status" value="1"/>
</dbReference>
<dbReference type="EMBL" id="PKMI01000016">
    <property type="protein sequence ID" value="RBA17638.1"/>
    <property type="molecule type" value="Genomic_DNA"/>
</dbReference>
<evidence type="ECO:0000256" key="2">
    <source>
        <dbReference type="SAM" id="MobiDB-lite"/>
    </source>
</evidence>
<dbReference type="GO" id="GO:0009116">
    <property type="term" value="P:nucleoside metabolic process"/>
    <property type="evidence" value="ECO:0007669"/>
    <property type="project" value="InterPro"/>
</dbReference>
<dbReference type="InterPro" id="IPR023210">
    <property type="entry name" value="NADP_OxRdtase_dom"/>
</dbReference>
<dbReference type="PRINTS" id="PR00069">
    <property type="entry name" value="ALDKETRDTASE"/>
</dbReference>
<evidence type="ECO:0000313" key="4">
    <source>
        <dbReference type="EMBL" id="RBA17638.1"/>
    </source>
</evidence>
<dbReference type="Pfam" id="PF00248">
    <property type="entry name" value="Aldo_ket_red"/>
    <property type="match status" value="1"/>
</dbReference>
<evidence type="ECO:0000259" key="3">
    <source>
        <dbReference type="Pfam" id="PF00248"/>
    </source>
</evidence>
<feature type="region of interest" description="Disordered" evidence="2">
    <location>
        <begin position="725"/>
        <end position="746"/>
    </location>
</feature>
<dbReference type="SUPFAM" id="SSF53167">
    <property type="entry name" value="Purine and uridine phosphorylases"/>
    <property type="match status" value="1"/>
</dbReference>
<dbReference type="InterPro" id="IPR035994">
    <property type="entry name" value="Nucleoside_phosphorylase_sf"/>
</dbReference>
<dbReference type="AlphaFoldDB" id="A0A365NAM7"/>
<dbReference type="PANTHER" id="PTHR46082">
    <property type="entry name" value="ATP/GTP-BINDING PROTEIN-RELATED"/>
    <property type="match status" value="1"/>
</dbReference>
<dbReference type="InterPro" id="IPR053137">
    <property type="entry name" value="NLR-like"/>
</dbReference>
<evidence type="ECO:0000256" key="1">
    <source>
        <dbReference type="ARBA" id="ARBA00023002"/>
    </source>
</evidence>
<comment type="caution">
    <text evidence="4">The sequence shown here is derived from an EMBL/GenBank/DDBJ whole genome shotgun (WGS) entry which is preliminary data.</text>
</comment>
<dbReference type="SUPFAM" id="SSF51430">
    <property type="entry name" value="NAD(P)-linked oxidoreductase"/>
    <property type="match status" value="1"/>
</dbReference>